<gene>
    <name evidence="1" type="ORF">GACE_0185</name>
</gene>
<reference evidence="1 2" key="1">
    <citation type="journal article" date="2015" name="Appl. Environ. Microbiol.">
        <title>The Geoglobus acetivorans genome: Fe(III) reduction, acetate utilization, autotrophic growth, and degradation of aromatic compounds in a hyperthermophilic archaeon.</title>
        <authorList>
            <person name="Mardanov A.V."/>
            <person name="Slododkina G.B."/>
            <person name="Slobodkin A.I."/>
            <person name="Beletsky A.V."/>
            <person name="Gavrilov S.N."/>
            <person name="Kublanov I.V."/>
            <person name="Bonch-Osmolovskaya E.A."/>
            <person name="Skryabin K.G."/>
            <person name="Ravin N.V."/>
        </authorList>
    </citation>
    <scope>NUCLEOTIDE SEQUENCE [LARGE SCALE GENOMIC DNA]</scope>
    <source>
        <strain evidence="1 2">SBH6</strain>
    </source>
</reference>
<dbReference type="EMBL" id="CP009552">
    <property type="protein sequence ID" value="AIY89242.1"/>
    <property type="molecule type" value="Genomic_DNA"/>
</dbReference>
<organism evidence="1 2">
    <name type="scientific">Geoglobus acetivorans</name>
    <dbReference type="NCBI Taxonomy" id="565033"/>
    <lineage>
        <taxon>Archaea</taxon>
        <taxon>Methanobacteriati</taxon>
        <taxon>Methanobacteriota</taxon>
        <taxon>Archaeoglobi</taxon>
        <taxon>Archaeoglobales</taxon>
        <taxon>Archaeoglobaceae</taxon>
        <taxon>Geoglobus</taxon>
    </lineage>
</organism>
<name>A0A0A7GE76_GEOAI</name>
<dbReference type="Proteomes" id="UP000030624">
    <property type="component" value="Chromosome"/>
</dbReference>
<dbReference type="AlphaFoldDB" id="A0A0A7GE76"/>
<protein>
    <submittedName>
        <fullName evidence="1">Uncharacterized protein</fullName>
    </submittedName>
</protein>
<evidence type="ECO:0000313" key="1">
    <source>
        <dbReference type="EMBL" id="AIY89242.1"/>
    </source>
</evidence>
<dbReference type="STRING" id="565033.GACE_0185"/>
<accession>A0A0A7GE76</accession>
<dbReference type="KEGG" id="gac:GACE_0185"/>
<dbReference type="HOGENOM" id="CLU_2422130_0_0_2"/>
<proteinExistence type="predicted"/>
<sequence>MGLTVSSDEIKEYERLKIISPLTPIKEKIKFFEKKYGCTFEEFERKLREKEENFEEWDDYIEWKAYTETLNAPEKKLRDFSE</sequence>
<evidence type="ECO:0000313" key="2">
    <source>
        <dbReference type="Proteomes" id="UP000030624"/>
    </source>
</evidence>
<dbReference type="eggNOG" id="arCOG05206">
    <property type="taxonomic scope" value="Archaea"/>
</dbReference>
<dbReference type="GeneID" id="24796786"/>
<dbReference type="RefSeq" id="WP_048093468.1">
    <property type="nucleotide sequence ID" value="NZ_CP009552.1"/>
</dbReference>